<dbReference type="OrthoDB" id="5880116at2"/>
<sequence length="251" mass="28545">MKVYALFMVLFLCVDAVAAQAGPEAAEEPLQAAIALQQHSQQHSDDWQVQQQRLLAEYDRLQQQSAELRQRSAELQQQCEAGREQIANARQALVEGGRFRAELQPFLSDSLQLLRQQQAVDLPFDLELRRQRLEDLGRLLTDREVPAAEALQALLTYLQQEVAAGRQVVTALQPVEVAGERRLLQQVRLGRLLLLAQSPDGRESLRYDSLAGRWQSLESRWHRPLGQIIAMAQRRRPLELVQLPLGRLVQP</sequence>
<keyword evidence="2" id="KW-0732">Signal</keyword>
<keyword evidence="4" id="KW-1185">Reference proteome</keyword>
<dbReference type="STRING" id="57664.SAMN05661003_101292"/>
<reference evidence="4" key="1">
    <citation type="submission" date="2016-10" db="EMBL/GenBank/DDBJ databases">
        <authorList>
            <person name="Varghese N."/>
            <person name="Submissions S."/>
        </authorList>
    </citation>
    <scope>NUCLEOTIDE SEQUENCE [LARGE SCALE GENOMIC DNA]</scope>
    <source>
        <strain evidence="4">DSM 8987</strain>
    </source>
</reference>
<dbReference type="AlphaFoldDB" id="A0A1G6XK66"/>
<evidence type="ECO:0000256" key="2">
    <source>
        <dbReference type="SAM" id="SignalP"/>
    </source>
</evidence>
<protein>
    <recommendedName>
        <fullName evidence="5">DUF3450 domain-containing protein</fullName>
    </recommendedName>
</protein>
<dbReference type="InterPro" id="IPR016866">
    <property type="entry name" value="UCP028069"/>
</dbReference>
<gene>
    <name evidence="3" type="ORF">SAMN05661003_101292</name>
</gene>
<accession>A0A1G6XK66</accession>
<feature type="chain" id="PRO_5017480754" description="DUF3450 domain-containing protein" evidence="2">
    <location>
        <begin position="22"/>
        <end position="251"/>
    </location>
</feature>
<organism evidence="3 4">
    <name type="scientific">Desulfuromonas thiophila</name>
    <dbReference type="NCBI Taxonomy" id="57664"/>
    <lineage>
        <taxon>Bacteria</taxon>
        <taxon>Pseudomonadati</taxon>
        <taxon>Thermodesulfobacteriota</taxon>
        <taxon>Desulfuromonadia</taxon>
        <taxon>Desulfuromonadales</taxon>
        <taxon>Desulfuromonadaceae</taxon>
        <taxon>Desulfuromonas</taxon>
    </lineage>
</organism>
<evidence type="ECO:0000313" key="3">
    <source>
        <dbReference type="EMBL" id="SDD78193.1"/>
    </source>
</evidence>
<feature type="signal peptide" evidence="2">
    <location>
        <begin position="1"/>
        <end position="21"/>
    </location>
</feature>
<evidence type="ECO:0000256" key="1">
    <source>
        <dbReference type="SAM" id="Coils"/>
    </source>
</evidence>
<keyword evidence="1" id="KW-0175">Coiled coil</keyword>
<dbReference type="Pfam" id="PF11932">
    <property type="entry name" value="DUF3450"/>
    <property type="match status" value="1"/>
</dbReference>
<dbReference type="EMBL" id="FNAQ01000001">
    <property type="protein sequence ID" value="SDD78193.1"/>
    <property type="molecule type" value="Genomic_DNA"/>
</dbReference>
<proteinExistence type="predicted"/>
<evidence type="ECO:0000313" key="4">
    <source>
        <dbReference type="Proteomes" id="UP000243205"/>
    </source>
</evidence>
<dbReference type="RefSeq" id="WP_092075512.1">
    <property type="nucleotide sequence ID" value="NZ_FNAQ01000001.1"/>
</dbReference>
<name>A0A1G6XK66_9BACT</name>
<evidence type="ECO:0008006" key="5">
    <source>
        <dbReference type="Google" id="ProtNLM"/>
    </source>
</evidence>
<dbReference type="Proteomes" id="UP000243205">
    <property type="component" value="Unassembled WGS sequence"/>
</dbReference>
<feature type="coiled-coil region" evidence="1">
    <location>
        <begin position="44"/>
        <end position="92"/>
    </location>
</feature>